<reference evidence="4" key="3">
    <citation type="journal article" date="2022" name="bioRxiv">
        <title>A global pangenome for the wheat fungal pathogen Pyrenophora tritici-repentis and prediction of effector protein structural homology.</title>
        <authorList>
            <person name="Moolhuijzen P."/>
            <person name="See P.T."/>
            <person name="Shi G."/>
            <person name="Powell H.R."/>
            <person name="Cockram J."/>
            <person name="Jorgensen L.N."/>
            <person name="Benslimane H."/>
            <person name="Strelkov S.E."/>
            <person name="Turner J."/>
            <person name="Liu Z."/>
            <person name="Moffat C.S."/>
        </authorList>
    </citation>
    <scope>NUCLEOTIDE SEQUENCE</scope>
    <source>
        <strain evidence="4">86-124</strain>
    </source>
</reference>
<dbReference type="EMBL" id="NRDI02000010">
    <property type="protein sequence ID" value="KAI1512855.1"/>
    <property type="molecule type" value="Genomic_DNA"/>
</dbReference>
<proteinExistence type="predicted"/>
<keyword evidence="6" id="KW-1185">Reference proteome</keyword>
<name>A0A2W1F2C4_9PLEO</name>
<evidence type="ECO:0000313" key="5">
    <source>
        <dbReference type="Proteomes" id="UP000245464"/>
    </source>
</evidence>
<dbReference type="Proteomes" id="UP000249757">
    <property type="component" value="Unassembled WGS sequence"/>
</dbReference>
<dbReference type="OrthoDB" id="3790026at2759"/>
<reference evidence="3 5" key="1">
    <citation type="journal article" date="2018" name="BMC Genomics">
        <title>Comparative genomics of the wheat fungal pathogen Pyrenophora tritici-repentis reveals chromosomal variations and genome plasticity.</title>
        <authorList>
            <person name="Moolhuijzen P."/>
            <person name="See P.T."/>
            <person name="Hane J.K."/>
            <person name="Shi G."/>
            <person name="Liu Z."/>
            <person name="Oliver R.P."/>
            <person name="Moffat C.S."/>
        </authorList>
    </citation>
    <scope>NUCLEOTIDE SEQUENCE [LARGE SCALE GENOMIC DNA]</scope>
    <source>
        <strain evidence="3">M4</strain>
    </source>
</reference>
<keyword evidence="2" id="KW-1133">Transmembrane helix</keyword>
<dbReference type="AlphaFoldDB" id="A0A2W1F2C4"/>
<reference evidence="6" key="4">
    <citation type="journal article" date="2022" name="Microb. Genom.">
        <title>A global pangenome for the wheat fungal pathogen Pyrenophora tritici-repentis and prediction of effector protein structural homology.</title>
        <authorList>
            <person name="Moolhuijzen P.M."/>
            <person name="See P.T."/>
            <person name="Shi G."/>
            <person name="Powell H.R."/>
            <person name="Cockram J."/>
            <person name="Jorgensen L.N."/>
            <person name="Benslimane H."/>
            <person name="Strelkov S.E."/>
            <person name="Turner J."/>
            <person name="Liu Z."/>
            <person name="Moffat C.S."/>
        </authorList>
    </citation>
    <scope>NUCLEOTIDE SEQUENCE [LARGE SCALE GENOMIC DNA]</scope>
</reference>
<dbReference type="EMBL" id="NQIK02000001">
    <property type="protein sequence ID" value="KAF7578983.1"/>
    <property type="molecule type" value="Genomic_DNA"/>
</dbReference>
<evidence type="ECO:0000313" key="6">
    <source>
        <dbReference type="Proteomes" id="UP000249757"/>
    </source>
</evidence>
<evidence type="ECO:0000313" key="3">
    <source>
        <dbReference type="EMBL" id="KAF7578983.1"/>
    </source>
</evidence>
<organism evidence="4 6">
    <name type="scientific">Pyrenophora tritici-repentis</name>
    <dbReference type="NCBI Taxonomy" id="45151"/>
    <lineage>
        <taxon>Eukaryota</taxon>
        <taxon>Fungi</taxon>
        <taxon>Dikarya</taxon>
        <taxon>Ascomycota</taxon>
        <taxon>Pezizomycotina</taxon>
        <taxon>Dothideomycetes</taxon>
        <taxon>Pleosporomycetidae</taxon>
        <taxon>Pleosporales</taxon>
        <taxon>Pleosporineae</taxon>
        <taxon>Pleosporaceae</taxon>
        <taxon>Pyrenophora</taxon>
    </lineage>
</organism>
<evidence type="ECO:0000256" key="2">
    <source>
        <dbReference type="SAM" id="Phobius"/>
    </source>
</evidence>
<sequence>MTGADKDAALRRLRRDKKNLIDMHNRNCETIRRLRAEKETLEAEKAYTIDQLQALLDGMAPTVVETADGGDNSETTGTDMKPPHDVGLFSVIRYWLRKTWEAWATNPHQAPPFLFAMGFAILLAWILGNVAVGVYDAYMDSGPQQGFKLVRGLLSAVPGAFQLMMFFFPPVHARF</sequence>
<feature type="coiled-coil region" evidence="1">
    <location>
        <begin position="24"/>
        <end position="51"/>
    </location>
</feature>
<accession>A0A2W1F2C4</accession>
<protein>
    <submittedName>
        <fullName evidence="4">Uncharacterized protein</fullName>
    </submittedName>
</protein>
<gene>
    <name evidence="4" type="ORF">Ptr86124_007875</name>
    <name evidence="3" type="ORF">PtrM4_032230</name>
</gene>
<feature type="transmembrane region" description="Helical" evidence="2">
    <location>
        <begin position="149"/>
        <end position="168"/>
    </location>
</feature>
<keyword evidence="1" id="KW-0175">Coiled coil</keyword>
<evidence type="ECO:0000256" key="1">
    <source>
        <dbReference type="SAM" id="Coils"/>
    </source>
</evidence>
<feature type="transmembrane region" description="Helical" evidence="2">
    <location>
        <begin position="113"/>
        <end position="137"/>
    </location>
</feature>
<comment type="caution">
    <text evidence="4">The sequence shown here is derived from an EMBL/GenBank/DDBJ whole genome shotgun (WGS) entry which is preliminary data.</text>
</comment>
<dbReference type="Proteomes" id="UP000245464">
    <property type="component" value="Chromosome 1"/>
</dbReference>
<evidence type="ECO:0000313" key="4">
    <source>
        <dbReference type="EMBL" id="KAI1512855.1"/>
    </source>
</evidence>
<keyword evidence="2" id="KW-0812">Transmembrane</keyword>
<reference evidence="4" key="2">
    <citation type="submission" date="2021-05" db="EMBL/GenBank/DDBJ databases">
        <authorList>
            <person name="Moolhuijzen P.M."/>
            <person name="Moffat C.S."/>
        </authorList>
    </citation>
    <scope>NUCLEOTIDE SEQUENCE</scope>
    <source>
        <strain evidence="4">86-124</strain>
    </source>
</reference>
<keyword evidence="2" id="KW-0472">Membrane</keyword>